<dbReference type="FunFam" id="1.10.8.60:FF:000073">
    <property type="entry name" value="ORC1-type DNA replication protein"/>
    <property type="match status" value="1"/>
</dbReference>
<evidence type="ECO:0000256" key="3">
    <source>
        <dbReference type="ARBA" id="ARBA00022741"/>
    </source>
</evidence>
<dbReference type="CDD" id="cd00009">
    <property type="entry name" value="AAA"/>
    <property type="match status" value="1"/>
</dbReference>
<dbReference type="RefSeq" id="WP_268187715.1">
    <property type="nucleotide sequence ID" value="NZ_CP113361.1"/>
</dbReference>
<dbReference type="InterPro" id="IPR055237">
    <property type="entry name" value="Cdc6_lid"/>
</dbReference>
<dbReference type="SUPFAM" id="SSF46785">
    <property type="entry name" value="Winged helix' DNA-binding domain"/>
    <property type="match status" value="1"/>
</dbReference>
<keyword evidence="4 5" id="KW-0067">ATP-binding</keyword>
<evidence type="ECO:0000256" key="6">
    <source>
        <dbReference type="SAM" id="MobiDB-lite"/>
    </source>
</evidence>
<dbReference type="EMBL" id="CP113361">
    <property type="protein sequence ID" value="WAI02432.1"/>
    <property type="molecule type" value="Genomic_DNA"/>
</dbReference>
<dbReference type="FunFam" id="3.40.50.300:FF:000930">
    <property type="entry name" value="ORC1-type DNA replication protein"/>
    <property type="match status" value="1"/>
</dbReference>
<dbReference type="InterPro" id="IPR015163">
    <property type="entry name" value="Cdc6_C"/>
</dbReference>
<accession>A0A9X9S660</accession>
<dbReference type="InterPro" id="IPR041664">
    <property type="entry name" value="AAA_16"/>
</dbReference>
<comment type="function">
    <text evidence="5">Involved in regulation of DNA replication.</text>
</comment>
<dbReference type="Pfam" id="PF13191">
    <property type="entry name" value="AAA_16"/>
    <property type="match status" value="1"/>
</dbReference>
<dbReference type="SMART" id="SM00382">
    <property type="entry name" value="AAA"/>
    <property type="match status" value="1"/>
</dbReference>
<gene>
    <name evidence="9" type="ORF">OU421_06050</name>
</gene>
<evidence type="ECO:0000256" key="2">
    <source>
        <dbReference type="ARBA" id="ARBA00022705"/>
    </source>
</evidence>
<comment type="similarity">
    <text evidence="1 5">Belongs to the CDC6/cdc18 family.</text>
</comment>
<dbReference type="Pfam" id="PF22703">
    <property type="entry name" value="Cdc6_lid"/>
    <property type="match status" value="1"/>
</dbReference>
<organism evidence="9 10">
    <name type="scientific">Methanogenium organophilum</name>
    <dbReference type="NCBI Taxonomy" id="2199"/>
    <lineage>
        <taxon>Archaea</taxon>
        <taxon>Methanobacteriati</taxon>
        <taxon>Methanobacteriota</taxon>
        <taxon>Stenosarchaea group</taxon>
        <taxon>Methanomicrobia</taxon>
        <taxon>Methanomicrobiales</taxon>
        <taxon>Methanomicrobiaceae</taxon>
        <taxon>Methanogenium</taxon>
    </lineage>
</organism>
<dbReference type="KEGG" id="mou:OU421_06050"/>
<dbReference type="GeneID" id="76834646"/>
<dbReference type="AlphaFoldDB" id="A0A9X9S660"/>
<dbReference type="Pfam" id="PF09079">
    <property type="entry name" value="WHD_Cdc6"/>
    <property type="match status" value="1"/>
</dbReference>
<evidence type="ECO:0000259" key="7">
    <source>
        <dbReference type="SMART" id="SM00382"/>
    </source>
</evidence>
<proteinExistence type="inferred from homology"/>
<feature type="domain" description="AAA+ ATPase" evidence="7">
    <location>
        <begin position="80"/>
        <end position="248"/>
    </location>
</feature>
<keyword evidence="10" id="KW-1185">Reference proteome</keyword>
<dbReference type="Gene3D" id="3.40.50.300">
    <property type="entry name" value="P-loop containing nucleotide triphosphate hydrolases"/>
    <property type="match status" value="1"/>
</dbReference>
<evidence type="ECO:0000256" key="1">
    <source>
        <dbReference type="ARBA" id="ARBA00006184"/>
    </source>
</evidence>
<protein>
    <recommendedName>
        <fullName evidence="5">ORC1-type DNA replication protein</fullName>
    </recommendedName>
</protein>
<dbReference type="InterPro" id="IPR036390">
    <property type="entry name" value="WH_DNA-bd_sf"/>
</dbReference>
<dbReference type="Proteomes" id="UP001163096">
    <property type="component" value="Chromosome"/>
</dbReference>
<name>A0A9X9S660_METOG</name>
<keyword evidence="2 5" id="KW-0235">DNA replication</keyword>
<dbReference type="GO" id="GO:0006260">
    <property type="term" value="P:DNA replication"/>
    <property type="evidence" value="ECO:0007669"/>
    <property type="project" value="UniProtKB-UniRule"/>
</dbReference>
<dbReference type="Gene3D" id="1.10.10.10">
    <property type="entry name" value="Winged helix-like DNA-binding domain superfamily/Winged helix DNA-binding domain"/>
    <property type="match status" value="1"/>
</dbReference>
<dbReference type="NCBIfam" id="TIGR02928">
    <property type="entry name" value="orc1/cdc6 family replication initiation protein"/>
    <property type="match status" value="1"/>
</dbReference>
<dbReference type="SUPFAM" id="SSF52540">
    <property type="entry name" value="P-loop containing nucleoside triphosphate hydrolases"/>
    <property type="match status" value="1"/>
</dbReference>
<evidence type="ECO:0000259" key="8">
    <source>
        <dbReference type="SMART" id="SM01074"/>
    </source>
</evidence>
<dbReference type="InterPro" id="IPR003593">
    <property type="entry name" value="AAA+_ATPase"/>
</dbReference>
<feature type="binding site" evidence="5">
    <location>
        <position position="247"/>
    </location>
    <ligand>
        <name>ATP</name>
        <dbReference type="ChEBI" id="CHEBI:30616"/>
    </ligand>
</feature>
<feature type="binding site" evidence="5">
    <location>
        <position position="259"/>
    </location>
    <ligand>
        <name>ATP</name>
        <dbReference type="ChEBI" id="CHEBI:30616"/>
    </ligand>
</feature>
<dbReference type="InterPro" id="IPR036388">
    <property type="entry name" value="WH-like_DNA-bd_sf"/>
</dbReference>
<dbReference type="PANTHER" id="PTHR10763">
    <property type="entry name" value="CELL DIVISION CONTROL PROTEIN 6-RELATED"/>
    <property type="match status" value="1"/>
</dbReference>
<evidence type="ECO:0000313" key="10">
    <source>
        <dbReference type="Proteomes" id="UP001163096"/>
    </source>
</evidence>
<sequence length="448" mass="50552">MGENHETSHHIYEDRAGERDSAEEDNSSSIGLFQKYLTDKSIFKNREVLRHSYRPHILPHRKEQMDTIASILAPSIRNETPSNILIYGKTGTGKTASVRYVGAELEKACVSVGVECNVVHLNCEIIDTQYRVFAQIATLLEDDEGRSSDRPRSTIPMTGWPTDQVYVELKNLIEAIGGVHIVVLDEIDKLVKKSGDETLYNLSRINSELKNAKVCIVGISNDLLFTSFLDHRVLSSLSEEEIVFPPYNAPQLVDILQQRADFAFNEGVLDESVIPLCAALAAQEHGDARRALDLLRVSGELTERENSEVVTEKQVRAARNKIEADSLIECVKTLPTQSKAVLYAMLLFPEMNKQVFTSGEVVQVYRDVAQALDLDILTHRRITDLISELDMLGVIKARLVSRGRYGRTKEMWFGAGTKRILETLQQEGRFSDERLNQIDISRYITLFR</sequence>
<dbReference type="InterPro" id="IPR027417">
    <property type="entry name" value="P-loop_NTPase"/>
</dbReference>
<feature type="compositionally biased region" description="Basic and acidic residues" evidence="6">
    <location>
        <begin position="1"/>
        <end position="20"/>
    </location>
</feature>
<evidence type="ECO:0000256" key="5">
    <source>
        <dbReference type="HAMAP-Rule" id="MF_01407"/>
    </source>
</evidence>
<dbReference type="SMART" id="SM01074">
    <property type="entry name" value="Cdc6_C"/>
    <property type="match status" value="1"/>
</dbReference>
<feature type="region of interest" description="Disordered" evidence="6">
    <location>
        <begin position="1"/>
        <end position="26"/>
    </location>
</feature>
<evidence type="ECO:0000256" key="4">
    <source>
        <dbReference type="ARBA" id="ARBA00022840"/>
    </source>
</evidence>
<dbReference type="Gene3D" id="1.10.8.60">
    <property type="match status" value="1"/>
</dbReference>
<keyword evidence="3 5" id="KW-0547">Nucleotide-binding</keyword>
<dbReference type="GO" id="GO:0005524">
    <property type="term" value="F:ATP binding"/>
    <property type="evidence" value="ECO:0007669"/>
    <property type="project" value="UniProtKB-UniRule"/>
</dbReference>
<dbReference type="NCBIfam" id="NF001625">
    <property type="entry name" value="PRK00411.1-3"/>
    <property type="match status" value="1"/>
</dbReference>
<feature type="domain" description="Cdc6 C-terminal" evidence="8">
    <location>
        <begin position="342"/>
        <end position="424"/>
    </location>
</feature>
<dbReference type="PANTHER" id="PTHR10763:SF22">
    <property type="entry name" value="ORC1-TYPE DNA REPLICATION PROTEIN"/>
    <property type="match status" value="1"/>
</dbReference>
<dbReference type="HAMAP" id="MF_01407">
    <property type="entry name" value="ORC1_type_DNA_replic_protein"/>
    <property type="match status" value="1"/>
</dbReference>
<evidence type="ECO:0000313" key="9">
    <source>
        <dbReference type="EMBL" id="WAI02432.1"/>
    </source>
</evidence>
<dbReference type="CDD" id="cd08768">
    <property type="entry name" value="Cdc6_C"/>
    <property type="match status" value="1"/>
</dbReference>
<dbReference type="InterPro" id="IPR050311">
    <property type="entry name" value="ORC1/CDC6"/>
</dbReference>
<dbReference type="InterPro" id="IPR014277">
    <property type="entry name" value="Orc1/Cdc6_arc"/>
</dbReference>
<reference evidence="9" key="1">
    <citation type="submission" date="2022-11" db="EMBL/GenBank/DDBJ databases">
        <title>Complete genome sequence of Methanogenium organophilum DSM 3596.</title>
        <authorList>
            <person name="Chen S.-C."/>
            <person name="Lai S.-J."/>
            <person name="You Y.-T."/>
        </authorList>
    </citation>
    <scope>NUCLEOTIDE SEQUENCE</scope>
    <source>
        <strain evidence="9">DSM 3596</strain>
    </source>
</reference>
<feature type="binding site" evidence="5">
    <location>
        <begin position="92"/>
        <end position="96"/>
    </location>
    <ligand>
        <name>ATP</name>
        <dbReference type="ChEBI" id="CHEBI:30616"/>
    </ligand>
</feature>